<protein>
    <recommendedName>
        <fullName evidence="8">Hsp20/alpha crystallin family protein</fullName>
    </recommendedName>
</protein>
<dbReference type="PROSITE" id="PS51203">
    <property type="entry name" value="CS"/>
    <property type="match status" value="1"/>
</dbReference>
<evidence type="ECO:0000256" key="3">
    <source>
        <dbReference type="SAM" id="MobiDB-lite"/>
    </source>
</evidence>
<dbReference type="CDD" id="cd06464">
    <property type="entry name" value="ACD_sHsps-like"/>
    <property type="match status" value="1"/>
</dbReference>
<proteinExistence type="inferred from homology"/>
<evidence type="ECO:0000259" key="4">
    <source>
        <dbReference type="PROSITE" id="PS01031"/>
    </source>
</evidence>
<gene>
    <name evidence="6" type="ORF">GCM10010389_33250</name>
</gene>
<dbReference type="InterPro" id="IPR007052">
    <property type="entry name" value="CS_dom"/>
</dbReference>
<feature type="domain" description="SHSP" evidence="4">
    <location>
        <begin position="51"/>
        <end position="162"/>
    </location>
</feature>
<comment type="caution">
    <text evidence="6">The sequence shown here is derived from an EMBL/GenBank/DDBJ whole genome shotgun (WGS) entry which is preliminary data.</text>
</comment>
<dbReference type="EMBL" id="BMWH01000012">
    <property type="protein sequence ID" value="GGZ92024.1"/>
    <property type="molecule type" value="Genomic_DNA"/>
</dbReference>
<dbReference type="PROSITE" id="PS01031">
    <property type="entry name" value="SHSP"/>
    <property type="match status" value="1"/>
</dbReference>
<name>A0A918RB89_9ACTN</name>
<keyword evidence="7" id="KW-1185">Reference proteome</keyword>
<evidence type="ECO:0000256" key="2">
    <source>
        <dbReference type="RuleBase" id="RU003616"/>
    </source>
</evidence>
<dbReference type="Proteomes" id="UP000623010">
    <property type="component" value="Unassembled WGS sequence"/>
</dbReference>
<evidence type="ECO:0000313" key="7">
    <source>
        <dbReference type="Proteomes" id="UP000623010"/>
    </source>
</evidence>
<dbReference type="InterPro" id="IPR008978">
    <property type="entry name" value="HSP20-like_chaperone"/>
</dbReference>
<dbReference type="InterPro" id="IPR031107">
    <property type="entry name" value="Small_HSP"/>
</dbReference>
<evidence type="ECO:0000259" key="5">
    <source>
        <dbReference type="PROSITE" id="PS51203"/>
    </source>
</evidence>
<feature type="region of interest" description="Disordered" evidence="3">
    <location>
        <begin position="1"/>
        <end position="20"/>
    </location>
</feature>
<reference evidence="6" key="2">
    <citation type="submission" date="2020-09" db="EMBL/GenBank/DDBJ databases">
        <authorList>
            <person name="Sun Q."/>
            <person name="Ohkuma M."/>
        </authorList>
    </citation>
    <scope>NUCLEOTIDE SEQUENCE</scope>
    <source>
        <strain evidence="6">JCM 5016</strain>
    </source>
</reference>
<sequence>MTLPIRRGTPGRPAERRFPGWTTDPLAEFNDLFGRLGTLLESTVGGALTPLAEGMAWTPAADIEETDDAYTIEVDVPGVRREDITVEMTDREIVVTGEFKERERTGVLRHRTRRTGRFEYRAVLPGEIDAESVEASLSDGVLTVEVPKAETGKPRRVTISSGD</sequence>
<dbReference type="InterPro" id="IPR002068">
    <property type="entry name" value="A-crystallin/Hsp20_dom"/>
</dbReference>
<dbReference type="RefSeq" id="WP_190058203.1">
    <property type="nucleotide sequence ID" value="NZ_BMWH01000012.1"/>
</dbReference>
<dbReference type="Gene3D" id="2.60.40.790">
    <property type="match status" value="1"/>
</dbReference>
<evidence type="ECO:0008006" key="8">
    <source>
        <dbReference type="Google" id="ProtNLM"/>
    </source>
</evidence>
<evidence type="ECO:0000313" key="6">
    <source>
        <dbReference type="EMBL" id="GGZ92024.1"/>
    </source>
</evidence>
<organism evidence="6 7">
    <name type="scientific">Streptomyces echinoruber</name>
    <dbReference type="NCBI Taxonomy" id="68898"/>
    <lineage>
        <taxon>Bacteria</taxon>
        <taxon>Bacillati</taxon>
        <taxon>Actinomycetota</taxon>
        <taxon>Actinomycetes</taxon>
        <taxon>Kitasatosporales</taxon>
        <taxon>Streptomycetaceae</taxon>
        <taxon>Streptomyces</taxon>
    </lineage>
</organism>
<accession>A0A918RB89</accession>
<dbReference type="Pfam" id="PF00011">
    <property type="entry name" value="HSP20"/>
    <property type="match status" value="1"/>
</dbReference>
<dbReference type="PANTHER" id="PTHR11527">
    <property type="entry name" value="HEAT-SHOCK PROTEIN 20 FAMILY MEMBER"/>
    <property type="match status" value="1"/>
</dbReference>
<dbReference type="AlphaFoldDB" id="A0A918RB89"/>
<dbReference type="SUPFAM" id="SSF49764">
    <property type="entry name" value="HSP20-like chaperones"/>
    <property type="match status" value="1"/>
</dbReference>
<evidence type="ECO:0000256" key="1">
    <source>
        <dbReference type="PROSITE-ProRule" id="PRU00285"/>
    </source>
</evidence>
<reference evidence="6" key="1">
    <citation type="journal article" date="2014" name="Int. J. Syst. Evol. Microbiol.">
        <title>Complete genome sequence of Corynebacterium casei LMG S-19264T (=DSM 44701T), isolated from a smear-ripened cheese.</title>
        <authorList>
            <consortium name="US DOE Joint Genome Institute (JGI-PGF)"/>
            <person name="Walter F."/>
            <person name="Albersmeier A."/>
            <person name="Kalinowski J."/>
            <person name="Ruckert C."/>
        </authorList>
    </citation>
    <scope>NUCLEOTIDE SEQUENCE</scope>
    <source>
        <strain evidence="6">JCM 5016</strain>
    </source>
</reference>
<feature type="domain" description="CS" evidence="5">
    <location>
        <begin position="56"/>
        <end position="158"/>
    </location>
</feature>
<comment type="similarity">
    <text evidence="1 2">Belongs to the small heat shock protein (HSP20) family.</text>
</comment>